<dbReference type="EMBL" id="JAAAID010000436">
    <property type="protein sequence ID" value="KAG0017552.1"/>
    <property type="molecule type" value="Genomic_DNA"/>
</dbReference>
<evidence type="ECO:0000256" key="16">
    <source>
        <dbReference type="ARBA" id="ARBA00023166"/>
    </source>
</evidence>
<dbReference type="Gene3D" id="2.130.10.10">
    <property type="entry name" value="YVTN repeat-like/Quinoprotein amine dehydrogenase"/>
    <property type="match status" value="2"/>
</dbReference>
<dbReference type="InterPro" id="IPR019775">
    <property type="entry name" value="WD40_repeat_CS"/>
</dbReference>
<keyword evidence="16" id="KW-1207">Sterol metabolism</keyword>
<evidence type="ECO:0000256" key="8">
    <source>
        <dbReference type="ARBA" id="ARBA00022692"/>
    </source>
</evidence>
<feature type="transmembrane region" description="Helical" evidence="23">
    <location>
        <begin position="593"/>
        <end position="614"/>
    </location>
</feature>
<evidence type="ECO:0000256" key="3">
    <source>
        <dbReference type="ARBA" id="ARBA00004653"/>
    </source>
</evidence>
<feature type="transmembrane region" description="Helical" evidence="23">
    <location>
        <begin position="570"/>
        <end position="587"/>
    </location>
</feature>
<dbReference type="SUPFAM" id="SSF50978">
    <property type="entry name" value="WD40 repeat-like"/>
    <property type="match status" value="1"/>
</dbReference>
<dbReference type="InterPro" id="IPR001680">
    <property type="entry name" value="WD40_rpt"/>
</dbReference>
<keyword evidence="6" id="KW-0153">Cholesterol metabolism</keyword>
<dbReference type="PANTHER" id="PTHR46378">
    <property type="entry name" value="STEROL REGULATORY ELEMENT-BINDING PROTEIN CLEAVAGE-ACTIVATING PROTEIN"/>
    <property type="match status" value="1"/>
</dbReference>
<sequence length="1567" mass="171812">MSALTRIPGIAQLASFFAATFSIHTNPTLRRYNDVLSQAFYHHGRLCASNQATVMVLVIVSVGMISYPGIITSYNSSTYARQRSAMTSHSIRNLSLSSWPTTEPLQPTGGGPKHRHYKFEGNLDSFWAHKVIGPTWTQDPDIFNRNLPSIEPLHFIAPIIINATDLLSNSDSHSAIPDAAEAPVSISLTDLLTFSSYIQRRIESIVVEYVPEDKPQSDVDKRAGKELPKVQRLVSLRDICVPEPSGAGDGNNFEDGGLDGHPTSEYNCLVHSPLSYWDNDPDNIRADPHLRDTIHRHRTNMSSNILFGDISFEGRVLEEHSQASLVIAYFLRGDLGKRGRQGRRRSVTADDEGTIGTPLDVKRVWQLIFNKLATELQLDLIKQDTTDVNHGLHDSLSVVAEDTIPIGLALPSLERDSNINEDGPAEVLDQSPLTNSESPFMIRVFPAADSSQSVSRRLVTEESAQPRTNISAEYWLLAMAYFVMFLYISLSVGRVDLVKSKYGLGIAAVATVFVSLLMSIGVCSVLGVTLTLMPWEILPFMIIVVGVENINILVHAVVETSMDLPVKERVGRGLGAVGVSITLTLVAELCLLVIGAMTTIPAMVGVMAYLGYIYGTTNQSIVGDHIPVTVSYWRLLSSESSPDFWKIVDPRETGGYLEIEAPAVIALTKPSNASYETCNGLPDAFEEEECEGQHDGTAASQASADTGNVAVSDGQLDPRRPFKLLRDALVFVCLFAIWLVRVFVIPSIILAAAILLLLSYLLSPQRKLLVDLQWRFPFIVLPGDYQSKRKLMMQELMAQEARELGQDPGPCIPLPGAVETLHQKGHRTDIDQMDISLDDGLILTSSMDGVVLVWDGMAGYERDTPLAQLEEGDLEIRNESTAAFKGQSRSHKAKNRPVKILKVDPSGEFAIAGYGDGGIHVWRLNSVLHQYENHWDDRVIKLKSTLKLMRKPEITTADESKLKVGFACFWELPTTEGPMSVERSKLVLLVGYRDGQIWQWDLATGRGFCIIESKHRGGVAEMAITKLDAKTTLELGLSLKTYLIVAGKDGGIQCWSKNEEGGGVQDIWALLWGHTGSVNSVGISALTLNAEVPMVAAGYSNGAIKIWDLEQGNLVWTLSRGSLSTTGLSPTNHLDRGFSQGPIDNHQPSHQGAITKLCFHALELEDGFTGEPAPRVWLVVSSSVDETVMVWMVEWEGLMCMPSDHHARLEIDSSTGQANTSSPINSTVSSPSMDRPTRLPRTRSFLGDSSAGLTSLLGSLSSSLPAPRLVGFMKQRGGKSMTVSNSCLYGVRRTESSTKHASERHGRLPNQSHTSVLDSIGPGSNFIRRRKAEPHVPTVAATHNQSVLGGSSMKRGWELWEADLYQCIFKDPGVWGLDLAVRTINLQSSQPEKVHLPVPQSLGLERRSSRHAFTKGADNTGVGVAPFMINSNGSAMAVPVNHDSAALASQDVRPKLQRKPGSYSYQSAQRGYVFATTLTQSSRPDITRNDSQLDGDQLGLETVEPFLLPFVETRLVQALPRRNIIHSDSDHAEQGRELDIKDIVVGFGNFVKIIRLQDDDGDEDLAN</sequence>
<feature type="region of interest" description="Disordered" evidence="22">
    <location>
        <begin position="1294"/>
        <end position="1323"/>
    </location>
</feature>
<feature type="compositionally biased region" description="Low complexity" evidence="22">
    <location>
        <begin position="1219"/>
        <end position="1232"/>
    </location>
</feature>
<dbReference type="PROSITE" id="PS50082">
    <property type="entry name" value="WD_REPEATS_2"/>
    <property type="match status" value="2"/>
</dbReference>
<dbReference type="GO" id="GO:0032936">
    <property type="term" value="C:SREBP-SCAP complex"/>
    <property type="evidence" value="ECO:0007669"/>
    <property type="project" value="TreeGrafter"/>
</dbReference>
<evidence type="ECO:0000256" key="20">
    <source>
        <dbReference type="ARBA" id="ARBA00045958"/>
    </source>
</evidence>
<accession>A0A9P6MXG8</accession>
<evidence type="ECO:0000256" key="19">
    <source>
        <dbReference type="ARBA" id="ARBA00023329"/>
    </source>
</evidence>
<evidence type="ECO:0000256" key="5">
    <source>
        <dbReference type="ARBA" id="ARBA00019541"/>
    </source>
</evidence>
<evidence type="ECO:0000256" key="10">
    <source>
        <dbReference type="ARBA" id="ARBA00022824"/>
    </source>
</evidence>
<dbReference type="PANTHER" id="PTHR46378:SF1">
    <property type="entry name" value="STEROL REGULATORY ELEMENT-BINDING PROTEIN CLEAVAGE-ACTIVATING PROTEIN"/>
    <property type="match status" value="1"/>
</dbReference>
<evidence type="ECO:0000256" key="18">
    <source>
        <dbReference type="ARBA" id="ARBA00023221"/>
    </source>
</evidence>
<keyword evidence="9" id="KW-0677">Repeat</keyword>
<evidence type="ECO:0000256" key="6">
    <source>
        <dbReference type="ARBA" id="ARBA00022548"/>
    </source>
</evidence>
<dbReference type="SUPFAM" id="SSF82866">
    <property type="entry name" value="Multidrug efflux transporter AcrB transmembrane domain"/>
    <property type="match status" value="1"/>
</dbReference>
<name>A0A9P6MXG8_9FUNG</name>
<evidence type="ECO:0000256" key="9">
    <source>
        <dbReference type="ARBA" id="ARBA00022737"/>
    </source>
</evidence>
<organism evidence="25 26">
    <name type="scientific">Entomortierella chlamydospora</name>
    <dbReference type="NCBI Taxonomy" id="101097"/>
    <lineage>
        <taxon>Eukaryota</taxon>
        <taxon>Fungi</taxon>
        <taxon>Fungi incertae sedis</taxon>
        <taxon>Mucoromycota</taxon>
        <taxon>Mortierellomycotina</taxon>
        <taxon>Mortierellomycetes</taxon>
        <taxon>Mortierellales</taxon>
        <taxon>Mortierellaceae</taxon>
        <taxon>Entomortierella</taxon>
    </lineage>
</organism>
<evidence type="ECO:0000256" key="2">
    <source>
        <dbReference type="ARBA" id="ARBA00004557"/>
    </source>
</evidence>
<evidence type="ECO:0000259" key="24">
    <source>
        <dbReference type="PROSITE" id="PS50156"/>
    </source>
</evidence>
<feature type="compositionally biased region" description="Basic and acidic residues" evidence="22">
    <location>
        <begin position="1294"/>
        <end position="1306"/>
    </location>
</feature>
<dbReference type="InterPro" id="IPR030225">
    <property type="entry name" value="SCAP"/>
</dbReference>
<feature type="transmembrane region" description="Helical" evidence="23">
    <location>
        <begin position="729"/>
        <end position="762"/>
    </location>
</feature>
<dbReference type="SMART" id="SM00320">
    <property type="entry name" value="WD40"/>
    <property type="match status" value="6"/>
</dbReference>
<keyword evidence="15 23" id="KW-0472">Membrane</keyword>
<keyword evidence="8 23" id="KW-0812">Transmembrane</keyword>
<comment type="caution">
    <text evidence="25">The sequence shown here is derived from an EMBL/GenBank/DDBJ whole genome shotgun (WGS) entry which is preliminary data.</text>
</comment>
<evidence type="ECO:0000256" key="7">
    <source>
        <dbReference type="ARBA" id="ARBA00022574"/>
    </source>
</evidence>
<evidence type="ECO:0000313" key="26">
    <source>
        <dbReference type="Proteomes" id="UP000703661"/>
    </source>
</evidence>
<feature type="domain" description="SSD" evidence="24">
    <location>
        <begin position="473"/>
        <end position="603"/>
    </location>
</feature>
<dbReference type="GO" id="GO:0005789">
    <property type="term" value="C:endoplasmic reticulum membrane"/>
    <property type="evidence" value="ECO:0007669"/>
    <property type="project" value="UniProtKB-SubCell"/>
</dbReference>
<keyword evidence="18" id="KW-0753">Steroid metabolism</keyword>
<dbReference type="InterPro" id="IPR053958">
    <property type="entry name" value="HMGCR/SNAP/NPC1-like_SSD"/>
</dbReference>
<keyword evidence="19" id="KW-0968">Cytoplasmic vesicle</keyword>
<evidence type="ECO:0000256" key="11">
    <source>
        <dbReference type="ARBA" id="ARBA00022989"/>
    </source>
</evidence>
<dbReference type="Pfam" id="PF12349">
    <property type="entry name" value="Sterol-sensing"/>
    <property type="match status" value="1"/>
</dbReference>
<keyword evidence="14" id="KW-0446">Lipid-binding</keyword>
<dbReference type="GO" id="GO:0045540">
    <property type="term" value="P:regulation of cholesterol biosynthetic process"/>
    <property type="evidence" value="ECO:0007669"/>
    <property type="project" value="TreeGrafter"/>
</dbReference>
<dbReference type="GO" id="GO:0000139">
    <property type="term" value="C:Golgi membrane"/>
    <property type="evidence" value="ECO:0007669"/>
    <property type="project" value="UniProtKB-SubCell"/>
</dbReference>
<dbReference type="GO" id="GO:0032934">
    <property type="term" value="F:sterol binding"/>
    <property type="evidence" value="ECO:0007669"/>
    <property type="project" value="InterPro"/>
</dbReference>
<evidence type="ECO:0000313" key="25">
    <source>
        <dbReference type="EMBL" id="KAG0017552.1"/>
    </source>
</evidence>
<evidence type="ECO:0000256" key="22">
    <source>
        <dbReference type="SAM" id="MobiDB-lite"/>
    </source>
</evidence>
<evidence type="ECO:0000256" key="4">
    <source>
        <dbReference type="ARBA" id="ARBA00007410"/>
    </source>
</evidence>
<gene>
    <name evidence="25" type="ORF">BGZ80_008174</name>
</gene>
<feature type="transmembrane region" description="Helical" evidence="23">
    <location>
        <begin position="474"/>
        <end position="492"/>
    </location>
</feature>
<keyword evidence="7 21" id="KW-0853">WD repeat</keyword>
<feature type="repeat" description="WD" evidence="21">
    <location>
        <begin position="823"/>
        <end position="855"/>
    </location>
</feature>
<evidence type="ECO:0000256" key="1">
    <source>
        <dbReference type="ARBA" id="ARBA00004477"/>
    </source>
</evidence>
<dbReference type="PROSITE" id="PS50156">
    <property type="entry name" value="SSD"/>
    <property type="match status" value="1"/>
</dbReference>
<proteinExistence type="inferred from homology"/>
<comment type="subcellular location">
    <subcellularLocation>
        <location evidence="2">Cytoplasmic vesicle</location>
        <location evidence="2">COPII-coated vesicle membrane</location>
        <topology evidence="2">Multi-pass membrane protein</topology>
    </subcellularLocation>
    <subcellularLocation>
        <location evidence="1">Endoplasmic reticulum membrane</location>
        <topology evidence="1">Multi-pass membrane protein</topology>
    </subcellularLocation>
    <subcellularLocation>
        <location evidence="3">Golgi apparatus membrane</location>
        <topology evidence="3">Multi-pass membrane protein</topology>
    </subcellularLocation>
</comment>
<dbReference type="GO" id="GO:0012507">
    <property type="term" value="C:ER to Golgi transport vesicle membrane"/>
    <property type="evidence" value="ECO:0007669"/>
    <property type="project" value="UniProtKB-SubCell"/>
</dbReference>
<evidence type="ECO:0000256" key="15">
    <source>
        <dbReference type="ARBA" id="ARBA00023136"/>
    </source>
</evidence>
<dbReference type="Pfam" id="PF00400">
    <property type="entry name" value="WD40"/>
    <property type="match status" value="1"/>
</dbReference>
<evidence type="ECO:0000256" key="17">
    <source>
        <dbReference type="ARBA" id="ARBA00023180"/>
    </source>
</evidence>
<dbReference type="InterPro" id="IPR015943">
    <property type="entry name" value="WD40/YVTN_repeat-like_dom_sf"/>
</dbReference>
<keyword evidence="13" id="KW-0443">Lipid metabolism</keyword>
<protein>
    <recommendedName>
        <fullName evidence="5">Sterol regulatory element-binding protein cleavage-activating protein</fullName>
    </recommendedName>
</protein>
<keyword evidence="17" id="KW-0325">Glycoprotein</keyword>
<dbReference type="PROSITE" id="PS50294">
    <property type="entry name" value="WD_REPEATS_REGION"/>
    <property type="match status" value="1"/>
</dbReference>
<dbReference type="GO" id="GO:0032933">
    <property type="term" value="P:SREBP signaling pathway"/>
    <property type="evidence" value="ECO:0007669"/>
    <property type="project" value="InterPro"/>
</dbReference>
<keyword evidence="10" id="KW-0256">Endoplasmic reticulum</keyword>
<evidence type="ECO:0000256" key="12">
    <source>
        <dbReference type="ARBA" id="ARBA00023034"/>
    </source>
</evidence>
<keyword evidence="11 23" id="KW-1133">Transmembrane helix</keyword>
<dbReference type="GO" id="GO:0008203">
    <property type="term" value="P:cholesterol metabolic process"/>
    <property type="evidence" value="ECO:0007669"/>
    <property type="project" value="UniProtKB-KW"/>
</dbReference>
<comment type="similarity">
    <text evidence="4">Belongs to the WD repeat SCAP family.</text>
</comment>
<feature type="transmembrane region" description="Helical" evidence="23">
    <location>
        <begin position="504"/>
        <end position="531"/>
    </location>
</feature>
<evidence type="ECO:0000256" key="21">
    <source>
        <dbReference type="PROSITE-ProRule" id="PRU00221"/>
    </source>
</evidence>
<keyword evidence="26" id="KW-1185">Reference proteome</keyword>
<feature type="repeat" description="WD" evidence="21">
    <location>
        <begin position="1071"/>
        <end position="1117"/>
    </location>
</feature>
<reference evidence="25" key="1">
    <citation type="journal article" date="2020" name="Fungal Divers.">
        <title>Resolving the Mortierellaceae phylogeny through synthesis of multi-gene phylogenetics and phylogenomics.</title>
        <authorList>
            <person name="Vandepol N."/>
            <person name="Liber J."/>
            <person name="Desiro A."/>
            <person name="Na H."/>
            <person name="Kennedy M."/>
            <person name="Barry K."/>
            <person name="Grigoriev I.V."/>
            <person name="Miller A.N."/>
            <person name="O'Donnell K."/>
            <person name="Stajich J.E."/>
            <person name="Bonito G."/>
        </authorList>
    </citation>
    <scope>NUCLEOTIDE SEQUENCE</scope>
    <source>
        <strain evidence="25">NRRL 2769</strain>
    </source>
</reference>
<feature type="region of interest" description="Disordered" evidence="22">
    <location>
        <begin position="1214"/>
        <end position="1245"/>
    </location>
</feature>
<dbReference type="InterPro" id="IPR036322">
    <property type="entry name" value="WD40_repeat_dom_sf"/>
</dbReference>
<evidence type="ECO:0000256" key="23">
    <source>
        <dbReference type="SAM" id="Phobius"/>
    </source>
</evidence>
<dbReference type="InterPro" id="IPR000731">
    <property type="entry name" value="SSD"/>
</dbReference>
<dbReference type="PROSITE" id="PS00678">
    <property type="entry name" value="WD_REPEATS_1"/>
    <property type="match status" value="1"/>
</dbReference>
<dbReference type="Proteomes" id="UP000703661">
    <property type="component" value="Unassembled WGS sequence"/>
</dbReference>
<comment type="function">
    <text evidence="20">Escort protein required for cholesterol as well as lipid homeostasis. Regulates export of the SCAP-SREBP complex from the endoplasmic reticulum to the Golgi upon low cholesterol, thereby regulating the processing of sterol regulatory element-binding proteins (SREBPs) SREBF1/SREBP1 and SREBF2/SREBP2. At high sterol concentrations, formation of a ternary complex with INSIG (INSIG1 or INSIG2) leads to mask the ER export signal in SCAP, promoting retention of the complex in the endoplasmic reticulum. Low sterol concentrations trigger release of INSIG, a conformational change in the SSD domain of SCAP, unmasking of the ER export signal, promoting recruitment into COPII-coated vesicles and transport of the SCAP-SREBP to the Golgi: in the Golgi, SREBPs are then processed, releasing the transcription factor fragment of SREBPs from the membrane, its import into the nucleus and up-regulation of LDLR, INSIG1 and the mevalonate pathway. Binds cholesterol via its SSD domain.</text>
</comment>
<evidence type="ECO:0000256" key="13">
    <source>
        <dbReference type="ARBA" id="ARBA00023098"/>
    </source>
</evidence>
<evidence type="ECO:0000256" key="14">
    <source>
        <dbReference type="ARBA" id="ARBA00023121"/>
    </source>
</evidence>
<feature type="transmembrane region" description="Helical" evidence="23">
    <location>
        <begin position="537"/>
        <end position="558"/>
    </location>
</feature>
<keyword evidence="12" id="KW-0333">Golgi apparatus</keyword>